<dbReference type="AlphaFoldDB" id="A0A1W1HD70"/>
<evidence type="ECO:0000313" key="1">
    <source>
        <dbReference type="EMBL" id="SLM30386.1"/>
    </source>
</evidence>
<gene>
    <name evidence="1" type="ORF">MTBBW1_2200040</name>
</gene>
<sequence length="55" mass="6080">MRILIVINSVVIAFLGIDQISVLSNYNLFSSKIVIQMLGARPVCLPYKNNTKVAT</sequence>
<protein>
    <submittedName>
        <fullName evidence="1">Uncharacterized protein</fullName>
    </submittedName>
</protein>
<dbReference type="Proteomes" id="UP000191931">
    <property type="component" value="Unassembled WGS sequence"/>
</dbReference>
<organism evidence="1 2">
    <name type="scientific">Desulfamplus magnetovallimortis</name>
    <dbReference type="NCBI Taxonomy" id="1246637"/>
    <lineage>
        <taxon>Bacteria</taxon>
        <taxon>Pseudomonadati</taxon>
        <taxon>Thermodesulfobacteriota</taxon>
        <taxon>Desulfobacteria</taxon>
        <taxon>Desulfobacterales</taxon>
        <taxon>Desulfobacteraceae</taxon>
        <taxon>Desulfamplus</taxon>
    </lineage>
</organism>
<evidence type="ECO:0000313" key="2">
    <source>
        <dbReference type="Proteomes" id="UP000191931"/>
    </source>
</evidence>
<accession>A0A1W1HD70</accession>
<dbReference type="EMBL" id="FWEV01000136">
    <property type="protein sequence ID" value="SLM30386.1"/>
    <property type="molecule type" value="Genomic_DNA"/>
</dbReference>
<keyword evidence="2" id="KW-1185">Reference proteome</keyword>
<name>A0A1W1HD70_9BACT</name>
<reference evidence="1 2" key="1">
    <citation type="submission" date="2017-03" db="EMBL/GenBank/DDBJ databases">
        <authorList>
            <person name="Afonso C.L."/>
            <person name="Miller P.J."/>
            <person name="Scott M.A."/>
            <person name="Spackman E."/>
            <person name="Goraichik I."/>
            <person name="Dimitrov K.M."/>
            <person name="Suarez D.L."/>
            <person name="Swayne D.E."/>
        </authorList>
    </citation>
    <scope>NUCLEOTIDE SEQUENCE [LARGE SCALE GENOMIC DNA]</scope>
    <source>
        <strain evidence="1">PRJEB14757</strain>
    </source>
</reference>
<proteinExistence type="predicted"/>